<gene>
    <name evidence="1" type="ORF">EDB92DRAFT_1819365</name>
</gene>
<dbReference type="AlphaFoldDB" id="A0AAD4Q751"/>
<protein>
    <submittedName>
        <fullName evidence="1">Uncharacterized protein</fullName>
    </submittedName>
</protein>
<dbReference type="Proteomes" id="UP001201163">
    <property type="component" value="Unassembled WGS sequence"/>
</dbReference>
<accession>A0AAD4Q751</accession>
<evidence type="ECO:0000313" key="2">
    <source>
        <dbReference type="Proteomes" id="UP001201163"/>
    </source>
</evidence>
<sequence>MPACTPFPVNGEGWGRGSRAPFLHVWGGVAKGREVPGAVYLHATPFCANGEGWSWGWRALREGEEGGSGSEGDVERWGDVPSCAPLPHEWGREERWPASCAPFHTYGALWTREKGWGGGQHGEGCMDKVEGVGPMWSAPMCPPSAQMGKGGGQRALVPPFPHEYGGTARGKGWDQRRHALVCTLLCKCGGADGGEGRAQEAKGFTI</sequence>
<dbReference type="EMBL" id="JAKELL010000085">
    <property type="protein sequence ID" value="KAH8983735.1"/>
    <property type="molecule type" value="Genomic_DNA"/>
</dbReference>
<reference evidence="1" key="1">
    <citation type="submission" date="2022-01" db="EMBL/GenBank/DDBJ databases">
        <title>Comparative genomics reveals a dynamic genome evolution in the ectomycorrhizal milk-cap (Lactarius) mushrooms.</title>
        <authorList>
            <consortium name="DOE Joint Genome Institute"/>
            <person name="Lebreton A."/>
            <person name="Tang N."/>
            <person name="Kuo A."/>
            <person name="LaButti K."/>
            <person name="Drula E."/>
            <person name="Barry K."/>
            <person name="Clum A."/>
            <person name="Lipzen A."/>
            <person name="Mousain D."/>
            <person name="Ng V."/>
            <person name="Wang R."/>
            <person name="Wang X."/>
            <person name="Dai Y."/>
            <person name="Henrissat B."/>
            <person name="Grigoriev I.V."/>
            <person name="Guerin-Laguette A."/>
            <person name="Yu F."/>
            <person name="Martin F.M."/>
        </authorList>
    </citation>
    <scope>NUCLEOTIDE SEQUENCE</scope>
    <source>
        <strain evidence="1">QP</strain>
    </source>
</reference>
<name>A0AAD4Q751_9AGAM</name>
<organism evidence="1 2">
    <name type="scientific">Lactarius akahatsu</name>
    <dbReference type="NCBI Taxonomy" id="416441"/>
    <lineage>
        <taxon>Eukaryota</taxon>
        <taxon>Fungi</taxon>
        <taxon>Dikarya</taxon>
        <taxon>Basidiomycota</taxon>
        <taxon>Agaricomycotina</taxon>
        <taxon>Agaricomycetes</taxon>
        <taxon>Russulales</taxon>
        <taxon>Russulaceae</taxon>
        <taxon>Lactarius</taxon>
    </lineage>
</organism>
<comment type="caution">
    <text evidence="1">The sequence shown here is derived from an EMBL/GenBank/DDBJ whole genome shotgun (WGS) entry which is preliminary data.</text>
</comment>
<proteinExistence type="predicted"/>
<keyword evidence="2" id="KW-1185">Reference proteome</keyword>
<evidence type="ECO:0000313" key="1">
    <source>
        <dbReference type="EMBL" id="KAH8983735.1"/>
    </source>
</evidence>